<feature type="disulfide bond" evidence="2">
    <location>
        <begin position="25"/>
        <end position="40"/>
    </location>
</feature>
<dbReference type="AlphaFoldDB" id="A0A5N4EJ65"/>
<dbReference type="Proteomes" id="UP000299084">
    <property type="component" value="Unassembled WGS sequence"/>
</dbReference>
<dbReference type="SUPFAM" id="SSF57492">
    <property type="entry name" value="Trefoil"/>
    <property type="match status" value="1"/>
</dbReference>
<dbReference type="SMART" id="SM00018">
    <property type="entry name" value="PD"/>
    <property type="match status" value="1"/>
</dbReference>
<proteinExistence type="predicted"/>
<evidence type="ECO:0000313" key="4">
    <source>
        <dbReference type="EMBL" id="KAB1283558.1"/>
    </source>
</evidence>
<dbReference type="PROSITE" id="PS51448">
    <property type="entry name" value="P_TREFOIL_2"/>
    <property type="match status" value="1"/>
</dbReference>
<reference evidence="4 5" key="1">
    <citation type="journal article" date="2019" name="Mol. Ecol. Resour.">
        <title>Improving Illumina assemblies with Hi-C and long reads: an example with the North African dromedary.</title>
        <authorList>
            <person name="Elbers J.P."/>
            <person name="Rogers M.F."/>
            <person name="Perelman P.L."/>
            <person name="Proskuryakova A.A."/>
            <person name="Serdyukova N.A."/>
            <person name="Johnson W.E."/>
            <person name="Horin P."/>
            <person name="Corander J."/>
            <person name="Murphy D."/>
            <person name="Burger P.A."/>
        </authorList>
    </citation>
    <scope>NUCLEOTIDE SEQUENCE [LARGE SCALE GENOMIC DNA]</scope>
    <source>
        <strain evidence="4">Drom800</strain>
        <tissue evidence="4">Blood</tissue>
    </source>
</reference>
<comment type="caution">
    <text evidence="4">The sequence shown here is derived from an EMBL/GenBank/DDBJ whole genome shotgun (WGS) entry which is preliminary data.</text>
</comment>
<gene>
    <name evidence="4" type="ORF">Cadr_000001202</name>
</gene>
<dbReference type="EMBL" id="JWIN03000001">
    <property type="protein sequence ID" value="KAB1283558.1"/>
    <property type="molecule type" value="Genomic_DNA"/>
</dbReference>
<name>A0A5N4EJ65_CAMDR</name>
<evidence type="ECO:0000313" key="5">
    <source>
        <dbReference type="Proteomes" id="UP000299084"/>
    </source>
</evidence>
<dbReference type="InterPro" id="IPR000519">
    <property type="entry name" value="P_trefoil_dom"/>
</dbReference>
<feature type="domain" description="P-type" evidence="3">
    <location>
        <begin position="13"/>
        <end position="70"/>
    </location>
</feature>
<feature type="disulfide bond" evidence="2">
    <location>
        <begin position="15"/>
        <end position="41"/>
    </location>
</feature>
<dbReference type="InterPro" id="IPR017957">
    <property type="entry name" value="P_trefoil_CS"/>
</dbReference>
<dbReference type="CDD" id="cd00111">
    <property type="entry name" value="Trefoil"/>
    <property type="match status" value="1"/>
</dbReference>
<evidence type="ECO:0000256" key="1">
    <source>
        <dbReference type="ARBA" id="ARBA00023157"/>
    </source>
</evidence>
<sequence>MLFPNRRRAAELEECVMEVSARKDCGFPGISPENCTARECCFSDAIRDTLSTGPPLPVVLTHRPPFHFQTVIIKRQWLRKSPPGSLQALQQEDAHRPAASGHSQKCGFEEGRTALSASVNAPKAIPRKDPLRAQDAHVAVSGLWCPLLATLGTDALPPPAAEICLLTEGNLLMSKDWPR</sequence>
<comment type="caution">
    <text evidence="2">Lacks conserved residue(s) required for the propagation of feature annotation.</text>
</comment>
<dbReference type="Gene3D" id="4.10.110.10">
    <property type="entry name" value="Spasmolytic Protein, domain 1"/>
    <property type="match status" value="1"/>
</dbReference>
<evidence type="ECO:0000259" key="3">
    <source>
        <dbReference type="PROSITE" id="PS51448"/>
    </source>
</evidence>
<evidence type="ECO:0000256" key="2">
    <source>
        <dbReference type="PROSITE-ProRule" id="PRU00779"/>
    </source>
</evidence>
<keyword evidence="1 2" id="KW-1015">Disulfide bond</keyword>
<accession>A0A5N4EJ65</accession>
<protein>
    <submittedName>
        <fullName evidence="4">Trefoil factor 2</fullName>
    </submittedName>
</protein>
<dbReference type="Pfam" id="PF00088">
    <property type="entry name" value="Trefoil"/>
    <property type="match status" value="1"/>
</dbReference>
<organism evidence="4 5">
    <name type="scientific">Camelus dromedarius</name>
    <name type="common">Dromedary</name>
    <name type="synonym">Arabian camel</name>
    <dbReference type="NCBI Taxonomy" id="9838"/>
    <lineage>
        <taxon>Eukaryota</taxon>
        <taxon>Metazoa</taxon>
        <taxon>Chordata</taxon>
        <taxon>Craniata</taxon>
        <taxon>Vertebrata</taxon>
        <taxon>Euteleostomi</taxon>
        <taxon>Mammalia</taxon>
        <taxon>Eutheria</taxon>
        <taxon>Laurasiatheria</taxon>
        <taxon>Artiodactyla</taxon>
        <taxon>Tylopoda</taxon>
        <taxon>Camelidae</taxon>
        <taxon>Camelus</taxon>
    </lineage>
</organism>
<dbReference type="PROSITE" id="PS00025">
    <property type="entry name" value="P_TREFOIL_1"/>
    <property type="match status" value="1"/>
</dbReference>
<dbReference type="InterPro" id="IPR044913">
    <property type="entry name" value="P_trefoil_dom_sf"/>
</dbReference>
<keyword evidence="5" id="KW-1185">Reference proteome</keyword>